<evidence type="ECO:0000313" key="2">
    <source>
        <dbReference type="Proteomes" id="UP000013232"/>
    </source>
</evidence>
<sequence>MRDGTVDVSAQASVSMAQRKWVLLSEPTSLLRVVEANSQQSTLRPADAGTELLGATPMDKGGWRVPADNNAPEFFVVGTPGIEHRRVGDFTVRYVADDWQRVHHLGLMSSHAQALHYLGDVVYADTPVPERERALLVVWVGIDARHGRAGGAAGSRSFLANYMIGGDKNVPDHLAVTFMIMAHEQFHQLADARRGELPELPAWINESIAQYYGLRAMQRAIHDAATAEKLIRQFIDPDREVEQRFAEVEGMFAIDRPRALELAYRQGATFWAELDRTLRVASDGASSLDEYIPGLLQMKFPEDGLLPQAFLTQLRSWNDSRIEQAIMKYVGAAPDTENSGR</sequence>
<gene>
    <name evidence="1" type="ORF">C666_17925</name>
</gene>
<comment type="caution">
    <text evidence="1">The sequence shown here is derived from an EMBL/GenBank/DDBJ whole genome shotgun (WGS) entry which is preliminary data.</text>
</comment>
<dbReference type="AlphaFoldDB" id="N6YNZ4"/>
<reference evidence="1 2" key="1">
    <citation type="submission" date="2012-09" db="EMBL/GenBank/DDBJ databases">
        <title>Draft Genome Sequences of 6 Strains from Genus Thauera.</title>
        <authorList>
            <person name="Liu B."/>
            <person name="Shapleigh J.P."/>
            <person name="Frostegard A.H."/>
        </authorList>
    </citation>
    <scope>NUCLEOTIDE SEQUENCE [LARGE SCALE GENOMIC DNA]</scope>
    <source>
        <strain evidence="2">47Lol / DSM 12138</strain>
    </source>
</reference>
<keyword evidence="2" id="KW-1185">Reference proteome</keyword>
<organism evidence="1 2">
    <name type="scientific">Thauera linaloolentis (strain DSM 12138 / JCM 21573 / CCUG 41526 / CIP 105981 / IAM 15112 / NBRC 102519 / 47Lol)</name>
    <dbReference type="NCBI Taxonomy" id="1123367"/>
    <lineage>
        <taxon>Bacteria</taxon>
        <taxon>Pseudomonadati</taxon>
        <taxon>Pseudomonadota</taxon>
        <taxon>Betaproteobacteria</taxon>
        <taxon>Rhodocyclales</taxon>
        <taxon>Zoogloeaceae</taxon>
        <taxon>Thauera</taxon>
    </lineage>
</organism>
<dbReference type="eggNOG" id="COG0308">
    <property type="taxonomic scope" value="Bacteria"/>
</dbReference>
<dbReference type="EMBL" id="AMXE01000123">
    <property type="protein sequence ID" value="ENO84082.1"/>
    <property type="molecule type" value="Genomic_DNA"/>
</dbReference>
<accession>N6YNZ4</accession>
<protein>
    <submittedName>
        <fullName evidence="1">Uncharacterized protein</fullName>
    </submittedName>
</protein>
<dbReference type="Proteomes" id="UP000013232">
    <property type="component" value="Unassembled WGS sequence"/>
</dbReference>
<name>N6YNZ4_THAL4</name>
<evidence type="ECO:0000313" key="1">
    <source>
        <dbReference type="EMBL" id="ENO84082.1"/>
    </source>
</evidence>
<proteinExistence type="predicted"/>